<dbReference type="EMBL" id="ML736190">
    <property type="protein sequence ID" value="KAE8379743.1"/>
    <property type="molecule type" value="Genomic_DNA"/>
</dbReference>
<gene>
    <name evidence="1" type="ORF">BDV26DRAFT_258761</name>
</gene>
<keyword evidence="2" id="KW-1185">Reference proteome</keyword>
<protein>
    <submittedName>
        <fullName evidence="1">Uncharacterized protein</fullName>
    </submittedName>
</protein>
<name>A0A5N7BDA2_9EURO</name>
<reference evidence="1 2" key="1">
    <citation type="submission" date="2019-04" db="EMBL/GenBank/DDBJ databases">
        <title>Friends and foes A comparative genomics studyof 23 Aspergillus species from section Flavi.</title>
        <authorList>
            <consortium name="DOE Joint Genome Institute"/>
            <person name="Kjaerbolling I."/>
            <person name="Vesth T."/>
            <person name="Frisvad J.C."/>
            <person name="Nybo J.L."/>
            <person name="Theobald S."/>
            <person name="Kildgaard S."/>
            <person name="Isbrandt T."/>
            <person name="Kuo A."/>
            <person name="Sato A."/>
            <person name="Lyhne E.K."/>
            <person name="Kogle M.E."/>
            <person name="Wiebenga A."/>
            <person name="Kun R.S."/>
            <person name="Lubbers R.J."/>
            <person name="Makela M.R."/>
            <person name="Barry K."/>
            <person name="Chovatia M."/>
            <person name="Clum A."/>
            <person name="Daum C."/>
            <person name="Haridas S."/>
            <person name="He G."/>
            <person name="LaButti K."/>
            <person name="Lipzen A."/>
            <person name="Mondo S."/>
            <person name="Riley R."/>
            <person name="Salamov A."/>
            <person name="Simmons B.A."/>
            <person name="Magnuson J.K."/>
            <person name="Henrissat B."/>
            <person name="Mortensen U.H."/>
            <person name="Larsen T.O."/>
            <person name="Devries R.P."/>
            <person name="Grigoriev I.V."/>
            <person name="Machida M."/>
            <person name="Baker S.E."/>
            <person name="Andersen M.R."/>
        </authorList>
    </citation>
    <scope>NUCLEOTIDE SEQUENCE [LARGE SCALE GENOMIC DNA]</scope>
    <source>
        <strain evidence="1 2">IBT 29228</strain>
    </source>
</reference>
<dbReference type="AlphaFoldDB" id="A0A5N7BDA2"/>
<dbReference type="OrthoDB" id="5233426at2759"/>
<organism evidence="1 2">
    <name type="scientific">Aspergillus bertholletiae</name>
    <dbReference type="NCBI Taxonomy" id="1226010"/>
    <lineage>
        <taxon>Eukaryota</taxon>
        <taxon>Fungi</taxon>
        <taxon>Dikarya</taxon>
        <taxon>Ascomycota</taxon>
        <taxon>Pezizomycotina</taxon>
        <taxon>Eurotiomycetes</taxon>
        <taxon>Eurotiomycetidae</taxon>
        <taxon>Eurotiales</taxon>
        <taxon>Aspergillaceae</taxon>
        <taxon>Aspergillus</taxon>
        <taxon>Aspergillus subgen. Circumdati</taxon>
    </lineage>
</organism>
<accession>A0A5N7BDA2</accession>
<sequence length="104" mass="11117">MVGMEEVKLANPIPNQPPVFSDLCAKVYLHPDVQNTTNVSHFGYHYGPIPGFRPAPAPGTPNPAEMSAWDGGECVVSRVHSGICWVDLGGGLMCGMTFDDNTSL</sequence>
<dbReference type="Proteomes" id="UP000326198">
    <property type="component" value="Unassembled WGS sequence"/>
</dbReference>
<evidence type="ECO:0000313" key="2">
    <source>
        <dbReference type="Proteomes" id="UP000326198"/>
    </source>
</evidence>
<evidence type="ECO:0000313" key="1">
    <source>
        <dbReference type="EMBL" id="KAE8379743.1"/>
    </source>
</evidence>
<proteinExistence type="predicted"/>